<protein>
    <recommendedName>
        <fullName evidence="3">PIN domain-containing protein</fullName>
    </recommendedName>
</protein>
<dbReference type="Gene3D" id="3.40.50.1010">
    <property type="entry name" value="5'-nuclease"/>
    <property type="match status" value="1"/>
</dbReference>
<evidence type="ECO:0000313" key="2">
    <source>
        <dbReference type="Proteomes" id="UP000035720"/>
    </source>
</evidence>
<evidence type="ECO:0008006" key="3">
    <source>
        <dbReference type="Google" id="ProtNLM"/>
    </source>
</evidence>
<comment type="caution">
    <text evidence="1">The sequence shown here is derived from an EMBL/GenBank/DDBJ whole genome shotgun (WGS) entry which is preliminary data.</text>
</comment>
<reference evidence="1 2" key="1">
    <citation type="journal article" date="2013" name="ISME J.">
        <title>A metabolic model for members of the genus Tetrasphaera involved in enhanced biological phosphorus removal.</title>
        <authorList>
            <person name="Kristiansen R."/>
            <person name="Nguyen H.T.T."/>
            <person name="Saunders A.M."/>
            <person name="Nielsen J.L."/>
            <person name="Wimmer R."/>
            <person name="Le V.Q."/>
            <person name="McIlroy S.J."/>
            <person name="Petrovski S."/>
            <person name="Seviour R.J."/>
            <person name="Calteau A."/>
            <person name="Nielsen K.L."/>
            <person name="Nielsen P.H."/>
        </authorList>
    </citation>
    <scope>NUCLEOTIDE SEQUENCE [LARGE SCALE GENOMIC DNA]</scope>
    <source>
        <strain evidence="1 2">Ben 74</strain>
    </source>
</reference>
<proteinExistence type="predicted"/>
<dbReference type="AlphaFoldDB" id="A0A077M9V3"/>
<organism evidence="1 2">
    <name type="scientific">Nostocoides jenkinsii Ben 74</name>
    <dbReference type="NCBI Taxonomy" id="1193518"/>
    <lineage>
        <taxon>Bacteria</taxon>
        <taxon>Bacillati</taxon>
        <taxon>Actinomycetota</taxon>
        <taxon>Actinomycetes</taxon>
        <taxon>Micrococcales</taxon>
        <taxon>Intrasporangiaceae</taxon>
        <taxon>Nostocoides</taxon>
    </lineage>
</organism>
<dbReference type="STRING" id="1193518.BN13_1090027"/>
<keyword evidence="2" id="KW-1185">Reference proteome</keyword>
<evidence type="ECO:0000313" key="1">
    <source>
        <dbReference type="EMBL" id="CCI51592.1"/>
    </source>
</evidence>
<gene>
    <name evidence="1" type="ORF">BN13_1090027</name>
</gene>
<sequence length="107" mass="10991">MTSGLLDTSIFIASEAGRPLGPLPDRVALSVVTLGELELAVLAASDDDVRARRADTLTPSWSGPVSSAGSLAGSCSRSRGSVRCSRRTRGIRSSCALSAPLCWSATA</sequence>
<accession>A0A077M9V3</accession>
<dbReference type="EMBL" id="CAJC01000012">
    <property type="protein sequence ID" value="CCI51592.1"/>
    <property type="molecule type" value="Genomic_DNA"/>
</dbReference>
<name>A0A077M9V3_9MICO</name>
<dbReference type="Proteomes" id="UP000035720">
    <property type="component" value="Unassembled WGS sequence"/>
</dbReference>